<name>A0AAD9QAX1_ACRCE</name>
<proteinExistence type="predicted"/>
<keyword evidence="2" id="KW-1185">Reference proteome</keyword>
<protein>
    <submittedName>
        <fullName evidence="1">Uncharacterized protein</fullName>
    </submittedName>
</protein>
<sequence>MSKIASALNITLHLDGIQSLWNDQMSSSFHNAYRFAHLDKRINNIVLGVGIVINVVDVIVFKEALAVSLVLQASSLQPPVWHPSSYNLHLVLQIHPQSHSPQSASCAEDHYYSHLQIPPEACALRRSHTLG</sequence>
<evidence type="ECO:0000313" key="2">
    <source>
        <dbReference type="Proteomes" id="UP001249851"/>
    </source>
</evidence>
<dbReference type="Proteomes" id="UP001249851">
    <property type="component" value="Unassembled WGS sequence"/>
</dbReference>
<evidence type="ECO:0000313" key="1">
    <source>
        <dbReference type="EMBL" id="KAK2557844.1"/>
    </source>
</evidence>
<dbReference type="EMBL" id="JARQWQ010000047">
    <property type="protein sequence ID" value="KAK2557844.1"/>
    <property type="molecule type" value="Genomic_DNA"/>
</dbReference>
<gene>
    <name evidence="1" type="ORF">P5673_019816</name>
</gene>
<organism evidence="1 2">
    <name type="scientific">Acropora cervicornis</name>
    <name type="common">Staghorn coral</name>
    <dbReference type="NCBI Taxonomy" id="6130"/>
    <lineage>
        <taxon>Eukaryota</taxon>
        <taxon>Metazoa</taxon>
        <taxon>Cnidaria</taxon>
        <taxon>Anthozoa</taxon>
        <taxon>Hexacorallia</taxon>
        <taxon>Scleractinia</taxon>
        <taxon>Astrocoeniina</taxon>
        <taxon>Acroporidae</taxon>
        <taxon>Acropora</taxon>
    </lineage>
</organism>
<reference evidence="1" key="1">
    <citation type="journal article" date="2023" name="G3 (Bethesda)">
        <title>Whole genome assembly and annotation of the endangered Caribbean coral Acropora cervicornis.</title>
        <authorList>
            <person name="Selwyn J.D."/>
            <person name="Vollmer S.V."/>
        </authorList>
    </citation>
    <scope>NUCLEOTIDE SEQUENCE</scope>
    <source>
        <strain evidence="1">K2</strain>
    </source>
</reference>
<comment type="caution">
    <text evidence="1">The sequence shown here is derived from an EMBL/GenBank/DDBJ whole genome shotgun (WGS) entry which is preliminary data.</text>
</comment>
<dbReference type="AlphaFoldDB" id="A0AAD9QAX1"/>
<accession>A0AAD9QAX1</accession>
<reference evidence="1" key="2">
    <citation type="journal article" date="2023" name="Science">
        <title>Genomic signatures of disease resistance in endangered staghorn corals.</title>
        <authorList>
            <person name="Vollmer S.V."/>
            <person name="Selwyn J.D."/>
            <person name="Despard B.A."/>
            <person name="Roesel C.L."/>
        </authorList>
    </citation>
    <scope>NUCLEOTIDE SEQUENCE</scope>
    <source>
        <strain evidence="1">K2</strain>
    </source>
</reference>